<name>A0ABR9E2V6_9GAMM</name>
<organism evidence="1 2">
    <name type="scientific">Pseudoalteromonas aliena SW19</name>
    <dbReference type="NCBI Taxonomy" id="1314866"/>
    <lineage>
        <taxon>Bacteria</taxon>
        <taxon>Pseudomonadati</taxon>
        <taxon>Pseudomonadota</taxon>
        <taxon>Gammaproteobacteria</taxon>
        <taxon>Alteromonadales</taxon>
        <taxon>Pseudoalteromonadaceae</taxon>
        <taxon>Pseudoalteromonas</taxon>
    </lineage>
</organism>
<proteinExistence type="predicted"/>
<sequence length="48" mass="5829">MSLYKQEFGQNFGLGCDLKDHPYLIDKSWHYDQCPRFYFTVGEQFYVL</sequence>
<evidence type="ECO:0000313" key="1">
    <source>
        <dbReference type="EMBL" id="MBE0360919.1"/>
    </source>
</evidence>
<keyword evidence="2" id="KW-1185">Reference proteome</keyword>
<accession>A0ABR9E2V6</accession>
<gene>
    <name evidence="1" type="ORF">PALI_a2992</name>
</gene>
<dbReference type="RefSeq" id="WP_193156518.1">
    <property type="nucleotide sequence ID" value="NZ_AQGU01000028.1"/>
</dbReference>
<dbReference type="Proteomes" id="UP000648482">
    <property type="component" value="Unassembled WGS sequence"/>
</dbReference>
<evidence type="ECO:0000313" key="2">
    <source>
        <dbReference type="Proteomes" id="UP000648482"/>
    </source>
</evidence>
<dbReference type="EMBL" id="AQGU01000028">
    <property type="protein sequence ID" value="MBE0360919.1"/>
    <property type="molecule type" value="Genomic_DNA"/>
</dbReference>
<protein>
    <submittedName>
        <fullName evidence="1">Uncharacterized protein</fullName>
    </submittedName>
</protein>
<comment type="caution">
    <text evidence="1">The sequence shown here is derived from an EMBL/GenBank/DDBJ whole genome shotgun (WGS) entry which is preliminary data.</text>
</comment>
<reference evidence="1 2" key="1">
    <citation type="submission" date="2015-06" db="EMBL/GenBank/DDBJ databases">
        <title>Genome sequence of Pseudoalteromonas aliena.</title>
        <authorList>
            <person name="Xie B.-B."/>
            <person name="Rong J.-C."/>
            <person name="Qin Q.-L."/>
            <person name="Zhang Y.-Z."/>
        </authorList>
    </citation>
    <scope>NUCLEOTIDE SEQUENCE [LARGE SCALE GENOMIC DNA]</scope>
    <source>
        <strain evidence="1 2">SW19</strain>
    </source>
</reference>